<dbReference type="Proteomes" id="UP000789860">
    <property type="component" value="Unassembled WGS sequence"/>
</dbReference>
<evidence type="ECO:0000313" key="2">
    <source>
        <dbReference type="Proteomes" id="UP000789860"/>
    </source>
</evidence>
<sequence length="172" mass="20209">MSSQYQQKSSDRKRANPLIDLVETEKQYIADLRCLLQRVTSCWSSEDLPPPELDAMFRVIEEIFKRNKKFYSKLSKLGASPQSAKEIGDVLMAWIDEMEVPYTNYCNQYCQGFDDRRDIEENLILQQVLNDISAETNQPVSLDYFFDVPIKRLHYYKKLYMVGIFLLLLSLN</sequence>
<dbReference type="EMBL" id="CAJVPM010002788">
    <property type="protein sequence ID" value="CAG8492588.1"/>
    <property type="molecule type" value="Genomic_DNA"/>
</dbReference>
<reference evidence="1" key="1">
    <citation type="submission" date="2021-06" db="EMBL/GenBank/DDBJ databases">
        <authorList>
            <person name="Kallberg Y."/>
            <person name="Tangrot J."/>
            <person name="Rosling A."/>
        </authorList>
    </citation>
    <scope>NUCLEOTIDE SEQUENCE</scope>
    <source>
        <strain evidence="1">AU212A</strain>
    </source>
</reference>
<protein>
    <submittedName>
        <fullName evidence="1">6033_t:CDS:1</fullName>
    </submittedName>
</protein>
<keyword evidence="2" id="KW-1185">Reference proteome</keyword>
<organism evidence="1 2">
    <name type="scientific">Scutellospora calospora</name>
    <dbReference type="NCBI Taxonomy" id="85575"/>
    <lineage>
        <taxon>Eukaryota</taxon>
        <taxon>Fungi</taxon>
        <taxon>Fungi incertae sedis</taxon>
        <taxon>Mucoromycota</taxon>
        <taxon>Glomeromycotina</taxon>
        <taxon>Glomeromycetes</taxon>
        <taxon>Diversisporales</taxon>
        <taxon>Gigasporaceae</taxon>
        <taxon>Scutellospora</taxon>
    </lineage>
</organism>
<gene>
    <name evidence="1" type="ORF">SCALOS_LOCUS2888</name>
</gene>
<accession>A0ACA9KTJ1</accession>
<evidence type="ECO:0000313" key="1">
    <source>
        <dbReference type="EMBL" id="CAG8492588.1"/>
    </source>
</evidence>
<comment type="caution">
    <text evidence="1">The sequence shown here is derived from an EMBL/GenBank/DDBJ whole genome shotgun (WGS) entry which is preliminary data.</text>
</comment>
<name>A0ACA9KTJ1_9GLOM</name>
<proteinExistence type="predicted"/>